<proteinExistence type="predicted"/>
<sequence>MVQSQEPSSLMFPSSFPLPSLHLVFKKKKKFMYTKSFVFFILLWVLHLSKSCPFILPPNYLF</sequence>
<reference evidence="1" key="1">
    <citation type="submission" date="2018-11" db="EMBL/GenBank/DDBJ databases">
        <authorList>
            <consortium name="Genoscope - CEA"/>
            <person name="William W."/>
        </authorList>
    </citation>
    <scope>NUCLEOTIDE SEQUENCE</scope>
</reference>
<dbReference type="EMBL" id="LR031568">
    <property type="protein sequence ID" value="VDC63649.1"/>
    <property type="molecule type" value="Genomic_DNA"/>
</dbReference>
<dbReference type="AlphaFoldDB" id="A0A3P5Y8I6"/>
<evidence type="ECO:0000313" key="1">
    <source>
        <dbReference type="EMBL" id="VDC63649.1"/>
    </source>
</evidence>
<gene>
    <name evidence="1" type="ORF">BRAA09T41260Z</name>
</gene>
<name>A0A3P5Y8I6_BRACM</name>
<organism evidence="1">
    <name type="scientific">Brassica campestris</name>
    <name type="common">Field mustard</name>
    <dbReference type="NCBI Taxonomy" id="3711"/>
    <lineage>
        <taxon>Eukaryota</taxon>
        <taxon>Viridiplantae</taxon>
        <taxon>Streptophyta</taxon>
        <taxon>Embryophyta</taxon>
        <taxon>Tracheophyta</taxon>
        <taxon>Spermatophyta</taxon>
        <taxon>Magnoliopsida</taxon>
        <taxon>eudicotyledons</taxon>
        <taxon>Gunneridae</taxon>
        <taxon>Pentapetalae</taxon>
        <taxon>rosids</taxon>
        <taxon>malvids</taxon>
        <taxon>Brassicales</taxon>
        <taxon>Brassicaceae</taxon>
        <taxon>Brassiceae</taxon>
        <taxon>Brassica</taxon>
    </lineage>
</organism>
<protein>
    <submittedName>
        <fullName evidence="1">Uncharacterized protein</fullName>
    </submittedName>
</protein>
<accession>A0A3P5Y8I6</accession>